<keyword evidence="1" id="KW-1133">Transmembrane helix</keyword>
<evidence type="ECO:0000256" key="1">
    <source>
        <dbReference type="SAM" id="Phobius"/>
    </source>
</evidence>
<dbReference type="RefSeq" id="WP_338254846.1">
    <property type="nucleotide sequence ID" value="NZ_BSRI01000002.1"/>
</dbReference>
<comment type="caution">
    <text evidence="2">The sequence shown here is derived from an EMBL/GenBank/DDBJ whole genome shotgun (WGS) entry which is preliminary data.</text>
</comment>
<dbReference type="EMBL" id="BSRI01000002">
    <property type="protein sequence ID" value="GLV58584.1"/>
    <property type="molecule type" value="Genomic_DNA"/>
</dbReference>
<feature type="transmembrane region" description="Helical" evidence="1">
    <location>
        <begin position="35"/>
        <end position="59"/>
    </location>
</feature>
<proteinExistence type="predicted"/>
<keyword evidence="1" id="KW-0812">Transmembrane</keyword>
<evidence type="ECO:0000313" key="3">
    <source>
        <dbReference type="Proteomes" id="UP001344906"/>
    </source>
</evidence>
<sequence length="197" mass="20601">MSNSEHYDSDSVTSRDDYINEREYVASPSLPPNGLALALGIGVAGGVIAALISIATTLLNASVFQEVARAGDKISYGTAQYVAGLACLTYVVTLIIGFVAGFVVGKRAVRRLYGFYAGALVGAISYLGSSLVHYIPNYPGNVSSTAGAVGSPLGGIFALLLFTLIWAVVDALIGLWGAFTATRKHPYYLAKRAAAEE</sequence>
<feature type="transmembrane region" description="Helical" evidence="1">
    <location>
        <begin position="79"/>
        <end position="103"/>
    </location>
</feature>
<organism evidence="2 3">
    <name type="scientific">Dictyobacter halimunensis</name>
    <dbReference type="NCBI Taxonomy" id="3026934"/>
    <lineage>
        <taxon>Bacteria</taxon>
        <taxon>Bacillati</taxon>
        <taxon>Chloroflexota</taxon>
        <taxon>Ktedonobacteria</taxon>
        <taxon>Ktedonobacterales</taxon>
        <taxon>Dictyobacteraceae</taxon>
        <taxon>Dictyobacter</taxon>
    </lineage>
</organism>
<dbReference type="Proteomes" id="UP001344906">
    <property type="component" value="Unassembled WGS sequence"/>
</dbReference>
<gene>
    <name evidence="2" type="ORF">KDH_54150</name>
</gene>
<evidence type="ECO:0008006" key="4">
    <source>
        <dbReference type="Google" id="ProtNLM"/>
    </source>
</evidence>
<name>A0ABQ6G1E7_9CHLR</name>
<evidence type="ECO:0000313" key="2">
    <source>
        <dbReference type="EMBL" id="GLV58584.1"/>
    </source>
</evidence>
<reference evidence="2 3" key="1">
    <citation type="submission" date="2023-02" db="EMBL/GenBank/DDBJ databases">
        <title>Dictyobacter halimunensis sp. nov., a new member of the class Ktedonobacteria from forest soil in a geothermal area.</title>
        <authorList>
            <person name="Rachmania M.K."/>
            <person name="Ningsih F."/>
            <person name="Sakai Y."/>
            <person name="Yabe S."/>
            <person name="Yokota A."/>
            <person name="Sjamsuridzal W."/>
        </authorList>
    </citation>
    <scope>NUCLEOTIDE SEQUENCE [LARGE SCALE GENOMIC DNA]</scope>
    <source>
        <strain evidence="2 3">S3.2.2.5</strain>
    </source>
</reference>
<accession>A0ABQ6G1E7</accession>
<protein>
    <recommendedName>
        <fullName evidence="4">ABC transporter permease</fullName>
    </recommendedName>
</protein>
<keyword evidence="1" id="KW-0472">Membrane</keyword>
<feature type="transmembrane region" description="Helical" evidence="1">
    <location>
        <begin position="115"/>
        <end position="135"/>
    </location>
</feature>
<keyword evidence="3" id="KW-1185">Reference proteome</keyword>
<feature type="transmembrane region" description="Helical" evidence="1">
    <location>
        <begin position="155"/>
        <end position="179"/>
    </location>
</feature>